<dbReference type="SUPFAM" id="SSF56014">
    <property type="entry name" value="Nitrite and sulphite reductase 4Fe-4S domain-like"/>
    <property type="match status" value="2"/>
</dbReference>
<dbReference type="GO" id="GO:0020037">
    <property type="term" value="F:heme binding"/>
    <property type="evidence" value="ECO:0007669"/>
    <property type="project" value="InterPro"/>
</dbReference>
<comment type="caution">
    <text evidence="10">The sequence shown here is derived from an EMBL/GenBank/DDBJ whole genome shotgun (WGS) entry which is preliminary data.</text>
</comment>
<proteinExistence type="inferred from homology"/>
<dbReference type="PANTHER" id="PTHR32439">
    <property type="entry name" value="FERREDOXIN--NITRITE REDUCTASE, CHLOROPLASTIC"/>
    <property type="match status" value="1"/>
</dbReference>
<evidence type="ECO:0000256" key="1">
    <source>
        <dbReference type="ARBA" id="ARBA00010429"/>
    </source>
</evidence>
<feature type="domain" description="Nitrite/Sulfite reductase ferredoxin-like" evidence="9">
    <location>
        <begin position="124"/>
        <end position="179"/>
    </location>
</feature>
<dbReference type="InterPro" id="IPR005117">
    <property type="entry name" value="NiRdtase/SiRdtase_haem-b_fer"/>
</dbReference>
<reference evidence="10 11" key="1">
    <citation type="submission" date="2019-01" db="EMBL/GenBank/DDBJ databases">
        <title>Lacunisphaera sp. strain TWA-58.</title>
        <authorList>
            <person name="Chen W.-M."/>
        </authorList>
    </citation>
    <scope>NUCLEOTIDE SEQUENCE [LARGE SCALE GENOMIC DNA]</scope>
    <source>
        <strain evidence="10 11">TWA-58</strain>
    </source>
</reference>
<evidence type="ECO:0000256" key="2">
    <source>
        <dbReference type="ARBA" id="ARBA00022485"/>
    </source>
</evidence>
<evidence type="ECO:0000256" key="6">
    <source>
        <dbReference type="ARBA" id="ARBA00023004"/>
    </source>
</evidence>
<dbReference type="Pfam" id="PF03460">
    <property type="entry name" value="NIR_SIR_ferr"/>
    <property type="match status" value="2"/>
</dbReference>
<dbReference type="AlphaFoldDB" id="A0A4Q1CC47"/>
<dbReference type="InterPro" id="IPR036136">
    <property type="entry name" value="Nit/Sulf_reduc_fer-like_dom_sf"/>
</dbReference>
<dbReference type="GO" id="GO:0016491">
    <property type="term" value="F:oxidoreductase activity"/>
    <property type="evidence" value="ECO:0007669"/>
    <property type="project" value="UniProtKB-KW"/>
</dbReference>
<dbReference type="EMBL" id="SDHX01000001">
    <property type="protein sequence ID" value="RXK56684.1"/>
    <property type="molecule type" value="Genomic_DNA"/>
</dbReference>
<dbReference type="Gene3D" id="3.90.480.10">
    <property type="entry name" value="Sulfite Reductase Hemoprotein,Domain 2"/>
    <property type="match status" value="1"/>
</dbReference>
<evidence type="ECO:0000313" key="11">
    <source>
        <dbReference type="Proteomes" id="UP000290218"/>
    </source>
</evidence>
<feature type="domain" description="Nitrite/sulphite reductase 4Fe-4S" evidence="8">
    <location>
        <begin position="194"/>
        <end position="361"/>
    </location>
</feature>
<dbReference type="PANTHER" id="PTHR32439:SF0">
    <property type="entry name" value="FERREDOXIN--NITRITE REDUCTASE, CHLOROPLASTIC"/>
    <property type="match status" value="1"/>
</dbReference>
<evidence type="ECO:0000256" key="4">
    <source>
        <dbReference type="ARBA" id="ARBA00022723"/>
    </source>
</evidence>
<dbReference type="NCBIfam" id="TIGR02435">
    <property type="entry name" value="CobG"/>
    <property type="match status" value="1"/>
</dbReference>
<dbReference type="NCBIfam" id="NF007126">
    <property type="entry name" value="PRK09567.1"/>
    <property type="match status" value="1"/>
</dbReference>
<evidence type="ECO:0000256" key="3">
    <source>
        <dbReference type="ARBA" id="ARBA00022617"/>
    </source>
</evidence>
<evidence type="ECO:0000313" key="10">
    <source>
        <dbReference type="EMBL" id="RXK56684.1"/>
    </source>
</evidence>
<dbReference type="InterPro" id="IPR045854">
    <property type="entry name" value="NO2/SO3_Rdtase_4Fe4S_sf"/>
</dbReference>
<keyword evidence="4" id="KW-0479">Metal-binding</keyword>
<evidence type="ECO:0000259" key="8">
    <source>
        <dbReference type="Pfam" id="PF01077"/>
    </source>
</evidence>
<keyword evidence="11" id="KW-1185">Reference proteome</keyword>
<evidence type="ECO:0000259" key="9">
    <source>
        <dbReference type="Pfam" id="PF03460"/>
    </source>
</evidence>
<dbReference type="OrthoDB" id="9803707at2"/>
<dbReference type="SUPFAM" id="SSF55124">
    <property type="entry name" value="Nitrite/Sulfite reductase N-terminal domain-like"/>
    <property type="match status" value="2"/>
</dbReference>
<evidence type="ECO:0000256" key="7">
    <source>
        <dbReference type="ARBA" id="ARBA00023014"/>
    </source>
</evidence>
<dbReference type="Pfam" id="PF01077">
    <property type="entry name" value="NIR_SIR"/>
    <property type="match status" value="2"/>
</dbReference>
<keyword evidence="2" id="KW-0004">4Fe-4S</keyword>
<dbReference type="GO" id="GO:0046872">
    <property type="term" value="F:metal ion binding"/>
    <property type="evidence" value="ECO:0007669"/>
    <property type="project" value="UniProtKB-KW"/>
</dbReference>
<name>A0A4Q1CC47_9BACT</name>
<dbReference type="InterPro" id="IPR012798">
    <property type="entry name" value="Cbl_synth_CobG-like"/>
</dbReference>
<evidence type="ECO:0000256" key="5">
    <source>
        <dbReference type="ARBA" id="ARBA00023002"/>
    </source>
</evidence>
<feature type="domain" description="Nitrite/Sulfite reductase ferredoxin-like" evidence="9">
    <location>
        <begin position="388"/>
        <end position="449"/>
    </location>
</feature>
<dbReference type="InterPro" id="IPR006067">
    <property type="entry name" value="NO2/SO3_Rdtase_4Fe4S_dom"/>
</dbReference>
<keyword evidence="7" id="KW-0411">Iron-sulfur</keyword>
<gene>
    <name evidence="10" type="ORF">ESB00_12685</name>
</gene>
<dbReference type="RefSeq" id="WP_129048050.1">
    <property type="nucleotide sequence ID" value="NZ_SDHX01000001.1"/>
</dbReference>
<keyword evidence="3" id="KW-0349">Heme</keyword>
<keyword evidence="6" id="KW-0408">Iron</keyword>
<dbReference type="InterPro" id="IPR051329">
    <property type="entry name" value="NIR_SIR_4Fe-4S"/>
</dbReference>
<dbReference type="Gene3D" id="3.30.413.10">
    <property type="entry name" value="Sulfite Reductase Hemoprotein, domain 1"/>
    <property type="match status" value="2"/>
</dbReference>
<organism evidence="10 11">
    <name type="scientific">Oleiharenicola lentus</name>
    <dbReference type="NCBI Taxonomy" id="2508720"/>
    <lineage>
        <taxon>Bacteria</taxon>
        <taxon>Pseudomonadati</taxon>
        <taxon>Verrucomicrobiota</taxon>
        <taxon>Opitutia</taxon>
        <taxon>Opitutales</taxon>
        <taxon>Opitutaceae</taxon>
        <taxon>Oleiharenicola</taxon>
    </lineage>
</organism>
<dbReference type="GO" id="GO:0051539">
    <property type="term" value="F:4 iron, 4 sulfur cluster binding"/>
    <property type="evidence" value="ECO:0007669"/>
    <property type="project" value="UniProtKB-KW"/>
</dbReference>
<protein>
    <submittedName>
        <fullName evidence="10">NirA family protein</fullName>
    </submittedName>
</protein>
<keyword evidence="5" id="KW-0560">Oxidoreductase</keyword>
<dbReference type="Proteomes" id="UP000290218">
    <property type="component" value="Unassembled WGS sequence"/>
</dbReference>
<sequence length="604" mass="65722">MALSPPETTNPGSFSNDQKEYLQGFMAGVIASGQYAYVGTNAAGQLTGAPGAAVTGNLAAPSEENVFGTPLGDLSKPERWKHEQNGLDVWEKLVAHANADKFPDEADTFRFKFHGLFYVAPAQDSFMMRLRIPAGEISSHQLRGIAGLVDEIGNGGADITTRANLQMREMKPRSIVRALTRVQELGLTARGSGADNIRNVTATPTSGFDRDELIDVRPYAHGLHHYILNHRDLYGLPRKFNIAFDSGGSISAAVDTNDIGFFAVRVTEQTLAQTPAPGPQTLSPGIYFRCEVGGITGHKDFARDTGLLLKPSELVPVAAAMVRVFREHGDRTDRKKARLKYLLEKWGGFPKFLEETQKKLAFPLVYAPRGCAEPRKPVLKHGHLGVFKQSQAGLNYVGIGVPVGRMNAKQMRRLADLADHYGTGEIRLTVWQSLIIPNVSDAFAATLARAANSLGFFTEAHTSAGCVIACTGSKGCKYAAADTKGHARATMAHLRKRDPFLDQAVNIHFTGCNHSCAQHYCGDIGAIATKLTDGREGYHVVLGGGMDQEQGIAREIFRGVAADEMPALIEKVLVTYRSRCTAGETFVQWTRRHSVKEIQEMLSS</sequence>
<accession>A0A4Q1CC47</accession>
<feature type="domain" description="Nitrite/sulphite reductase 4Fe-4S" evidence="8">
    <location>
        <begin position="467"/>
        <end position="597"/>
    </location>
</feature>
<comment type="similarity">
    <text evidence="1">Belongs to the nitrite and sulfite reductase 4Fe-4S domain family.</text>
</comment>